<keyword evidence="2 7" id="KW-0813">Transport</keyword>
<evidence type="ECO:0000313" key="10">
    <source>
        <dbReference type="EMBL" id="SNT16658.1"/>
    </source>
</evidence>
<feature type="transmembrane region" description="Helical" evidence="7">
    <location>
        <begin position="327"/>
        <end position="349"/>
    </location>
</feature>
<evidence type="ECO:0000256" key="1">
    <source>
        <dbReference type="ARBA" id="ARBA00004651"/>
    </source>
</evidence>
<evidence type="ECO:0000256" key="7">
    <source>
        <dbReference type="RuleBase" id="RU363032"/>
    </source>
</evidence>
<feature type="transmembrane region" description="Helical" evidence="7">
    <location>
        <begin position="54"/>
        <end position="74"/>
    </location>
</feature>
<feature type="compositionally biased region" description="Low complexity" evidence="8">
    <location>
        <begin position="1"/>
        <end position="19"/>
    </location>
</feature>
<evidence type="ECO:0000256" key="4">
    <source>
        <dbReference type="ARBA" id="ARBA00022692"/>
    </source>
</evidence>
<organism evidence="10 11">
    <name type="scientific">Rhodococcoides kyotonense</name>
    <dbReference type="NCBI Taxonomy" id="398843"/>
    <lineage>
        <taxon>Bacteria</taxon>
        <taxon>Bacillati</taxon>
        <taxon>Actinomycetota</taxon>
        <taxon>Actinomycetes</taxon>
        <taxon>Mycobacteriales</taxon>
        <taxon>Nocardiaceae</taxon>
        <taxon>Rhodococcoides</taxon>
    </lineage>
</organism>
<dbReference type="Pfam" id="PF00528">
    <property type="entry name" value="BPD_transp_1"/>
    <property type="match status" value="1"/>
</dbReference>
<evidence type="ECO:0000256" key="5">
    <source>
        <dbReference type="ARBA" id="ARBA00022989"/>
    </source>
</evidence>
<feature type="domain" description="ABC transmembrane type-1" evidence="9">
    <location>
        <begin position="136"/>
        <end position="339"/>
    </location>
</feature>
<comment type="subcellular location">
    <subcellularLocation>
        <location evidence="1 7">Cell membrane</location>
        <topology evidence="1 7">Multi-pass membrane protein</topology>
    </subcellularLocation>
</comment>
<evidence type="ECO:0000256" key="6">
    <source>
        <dbReference type="ARBA" id="ARBA00023136"/>
    </source>
</evidence>
<dbReference type="RefSeq" id="WP_176444349.1">
    <property type="nucleotide sequence ID" value="NZ_FZOW01000010.1"/>
</dbReference>
<feature type="compositionally biased region" description="Gly residues" evidence="8">
    <location>
        <begin position="20"/>
        <end position="29"/>
    </location>
</feature>
<dbReference type="STRING" id="398843.A3K89_11090"/>
<dbReference type="PANTHER" id="PTHR43005">
    <property type="entry name" value="BLR7065 PROTEIN"/>
    <property type="match status" value="1"/>
</dbReference>
<keyword evidence="5 7" id="KW-1133">Transmembrane helix</keyword>
<proteinExistence type="inferred from homology"/>
<dbReference type="PANTHER" id="PTHR43005:SF2">
    <property type="entry name" value="INTEGRAL MEMBRANE SUGAR TRANSPORT PROTEIN"/>
    <property type="match status" value="1"/>
</dbReference>
<gene>
    <name evidence="10" type="ORF">SAMN05421642_110125</name>
</gene>
<protein>
    <submittedName>
        <fullName evidence="10">Multiple sugar transport system permease protein</fullName>
    </submittedName>
</protein>
<dbReference type="InterPro" id="IPR000515">
    <property type="entry name" value="MetI-like"/>
</dbReference>
<dbReference type="GO" id="GO:0005886">
    <property type="term" value="C:plasma membrane"/>
    <property type="evidence" value="ECO:0007669"/>
    <property type="project" value="UniProtKB-SubCell"/>
</dbReference>
<evidence type="ECO:0000256" key="2">
    <source>
        <dbReference type="ARBA" id="ARBA00022448"/>
    </source>
</evidence>
<feature type="region of interest" description="Disordered" evidence="8">
    <location>
        <begin position="1"/>
        <end position="39"/>
    </location>
</feature>
<evidence type="ECO:0000256" key="8">
    <source>
        <dbReference type="SAM" id="MobiDB-lite"/>
    </source>
</evidence>
<dbReference type="CDD" id="cd06261">
    <property type="entry name" value="TM_PBP2"/>
    <property type="match status" value="1"/>
</dbReference>
<evidence type="ECO:0000259" key="9">
    <source>
        <dbReference type="PROSITE" id="PS50928"/>
    </source>
</evidence>
<dbReference type="EMBL" id="FZOW01000010">
    <property type="protein sequence ID" value="SNT16658.1"/>
    <property type="molecule type" value="Genomic_DNA"/>
</dbReference>
<comment type="similarity">
    <text evidence="7">Belongs to the binding-protein-dependent transport system permease family.</text>
</comment>
<dbReference type="GO" id="GO:0055085">
    <property type="term" value="P:transmembrane transport"/>
    <property type="evidence" value="ECO:0007669"/>
    <property type="project" value="InterPro"/>
</dbReference>
<dbReference type="AlphaFoldDB" id="A0A239KG18"/>
<evidence type="ECO:0000313" key="11">
    <source>
        <dbReference type="Proteomes" id="UP000198327"/>
    </source>
</evidence>
<name>A0A239KG18_9NOCA</name>
<keyword evidence="10" id="KW-0762">Sugar transport</keyword>
<evidence type="ECO:0000256" key="3">
    <source>
        <dbReference type="ARBA" id="ARBA00022475"/>
    </source>
</evidence>
<keyword evidence="11" id="KW-1185">Reference proteome</keyword>
<feature type="transmembrane region" description="Helical" evidence="7">
    <location>
        <begin position="262"/>
        <end position="281"/>
    </location>
</feature>
<dbReference type="PROSITE" id="PS50928">
    <property type="entry name" value="ABC_TM1"/>
    <property type="match status" value="1"/>
</dbReference>
<dbReference type="Proteomes" id="UP000198327">
    <property type="component" value="Unassembled WGS sequence"/>
</dbReference>
<keyword evidence="6 7" id="KW-0472">Membrane</keyword>
<feature type="transmembrane region" description="Helical" evidence="7">
    <location>
        <begin position="216"/>
        <end position="241"/>
    </location>
</feature>
<feature type="transmembrane region" description="Helical" evidence="7">
    <location>
        <begin position="173"/>
        <end position="196"/>
    </location>
</feature>
<dbReference type="Gene3D" id="1.10.3720.10">
    <property type="entry name" value="MetI-like"/>
    <property type="match status" value="1"/>
</dbReference>
<reference evidence="11" key="1">
    <citation type="submission" date="2017-06" db="EMBL/GenBank/DDBJ databases">
        <authorList>
            <person name="Varghese N."/>
            <person name="Submissions S."/>
        </authorList>
    </citation>
    <scope>NUCLEOTIDE SEQUENCE [LARGE SCALE GENOMIC DNA]</scope>
    <source>
        <strain evidence="11">JCM 23211</strain>
    </source>
</reference>
<feature type="transmembrane region" description="Helical" evidence="7">
    <location>
        <begin position="140"/>
        <end position="161"/>
    </location>
</feature>
<sequence length="360" mass="38203">MAVPTGETSGAAPTTAAGGDSPGRGGSAAGGVTPSGRHARTEKKLSFGLTSGRAWLLIAPTLVILAVVIAYPVIRAVVMSFQKDQGLDPATGMFVQGGSAGFSNYTHWILQQCTSASGTLVPCPPGTLGSQFWEAVGNTAFFTVVTVSIEVVIGFAMAVIMGKTFAGRALLRAAILIPWAIPTAVTAKLWYFIFAYDGIANKILGTNILWTGDAWPARFAVIIADVWKTTPFMALLILAGLQMIPSDVYEAARVDGASAWQRFTKITLPLVKPALMVAILFRTMDALRMYDLPAILTEGNPATRTISILVVDQIRQGFNSAAALSTISFIMIFIVAFVLVKFLGANAVATQENQRKGDIR</sequence>
<keyword evidence="4 7" id="KW-0812">Transmembrane</keyword>
<keyword evidence="3" id="KW-1003">Cell membrane</keyword>
<accession>A0A239KG18</accession>
<dbReference type="SUPFAM" id="SSF161098">
    <property type="entry name" value="MetI-like"/>
    <property type="match status" value="1"/>
</dbReference>
<dbReference type="InterPro" id="IPR035906">
    <property type="entry name" value="MetI-like_sf"/>
</dbReference>